<dbReference type="RefSeq" id="WP_190481135.1">
    <property type="nucleotide sequence ID" value="NZ_JACOFT010000007.1"/>
</dbReference>
<organism evidence="4 5">
    <name type="scientific">Undibacterium aquatile</name>
    <dbReference type="NCBI Taxonomy" id="1537398"/>
    <lineage>
        <taxon>Bacteria</taxon>
        <taxon>Pseudomonadati</taxon>
        <taxon>Pseudomonadota</taxon>
        <taxon>Betaproteobacteria</taxon>
        <taxon>Burkholderiales</taxon>
        <taxon>Oxalobacteraceae</taxon>
        <taxon>Undibacterium</taxon>
    </lineage>
</organism>
<evidence type="ECO:0000256" key="2">
    <source>
        <dbReference type="SAM" id="Phobius"/>
    </source>
</evidence>
<dbReference type="CDD" id="cd10150">
    <property type="entry name" value="CobN_like"/>
    <property type="match status" value="1"/>
</dbReference>
<dbReference type="InterPro" id="IPR003672">
    <property type="entry name" value="CobN/Mg_chltase"/>
</dbReference>
<dbReference type="EMBL" id="JACOFT010000007">
    <property type="protein sequence ID" value="MBC3813137.1"/>
    <property type="molecule type" value="Genomic_DNA"/>
</dbReference>
<name>A0ABR6XJR5_9BURK</name>
<gene>
    <name evidence="4" type="primary">cobN</name>
    <name evidence="4" type="ORF">H8K26_16975</name>
</gene>
<evidence type="ECO:0000259" key="3">
    <source>
        <dbReference type="Pfam" id="PF02514"/>
    </source>
</evidence>
<reference evidence="4 5" key="1">
    <citation type="submission" date="2020-08" db="EMBL/GenBank/DDBJ databases">
        <title>Novel species isolated from subtropical streams in China.</title>
        <authorList>
            <person name="Lu H."/>
        </authorList>
    </citation>
    <scope>NUCLEOTIDE SEQUENCE [LARGE SCALE GENOMIC DNA]</scope>
    <source>
        <strain evidence="4 5">CCTCC AB 2015119</strain>
    </source>
</reference>
<dbReference type="Pfam" id="PF02514">
    <property type="entry name" value="CobN-Mg_chel"/>
    <property type="match status" value="1"/>
</dbReference>
<keyword evidence="2" id="KW-1133">Transmembrane helix</keyword>
<proteinExistence type="predicted"/>
<dbReference type="PANTHER" id="PTHR44119:SF4">
    <property type="entry name" value="AEROBIC COBALTOCHELATASE SUBUNIT COBN"/>
    <property type="match status" value="1"/>
</dbReference>
<keyword evidence="4" id="KW-0436">Ligase</keyword>
<evidence type="ECO:0000313" key="5">
    <source>
        <dbReference type="Proteomes" id="UP000637632"/>
    </source>
</evidence>
<comment type="caution">
    <text evidence="4">The sequence shown here is derived from an EMBL/GenBank/DDBJ whole genome shotgun (WGS) entry which is preliminary data.</text>
</comment>
<dbReference type="EC" id="6.6.1.2" evidence="4"/>
<sequence length="1360" mass="150686">MTSATPSFFQRFFKPNLYQRKTSWVQRLYGLLVILISSVCLFCTTAQAANVLIITSSPVPPGKFRMLAELAGAHGVKIDTRYSEKLPASTDASVFNGYDIVMFDAPRDHIREAIQAQLHHALSGLKIPSLWLHTSEPVWKNLPEPLAKRLNTYYVNGSTPNYQHFFETLSAYLAGRSWKQIAEPILFPKSAIYHPRAPGLVFANAAAYLKWKQVDPTQHRPVIAIAMHQQYVVAEQTAFVNDMIYRIEAAGAIPIAFYSPVMDADAIGSMIAPGGKPIADVLINTQIMLNPEGRKQEFETLGIPVIQAMPYRKGDITDWKKDPHGIALMDVPFYMAQAEYAGVSDIQIAAATDKKNDQIVPIAEQTSAVVAKAINLAKLKNMRHADKKIAIFFWNYPPGEKNLSASYLNLPKSLDATLSALKLAGYKTDTPGDKELTRQLQRLLAPFYRPPADNRELNALIDDGLADLMPLENYREWISSLPAEVSAGILKDWGAPEKSTMVVERQGQKYFAIPRLQIGNVILMPQAPRSERGSDKEKLLYHSNVVAPPPFYLASYLWMRQQFGAHALIHYGTHGTQEWLPGKERGLSVYDYPQLAIGDVPVIYPYIVDNIGEALQTKRRGRAVTISHQTPPFAPAGLHETLTHIHDLLHAWLAQDEGMVKQKQQAELISLVKKERLDKDMNWDAQQISNNFAGFINVLHDHLHELARTAQPMGLHTFGKGAAEEWRLGTVMLMLGKSFWEAAAAPGDDIDETLVNDYRKLSSSSAYQLLKQHIIDGKPDDKLTPTLREAIEKGRQWYNDLAATSETAGLLAALDGRYIPTSYGGDPIKNPESLPTGRNLYPFDPSRIPTKAAWEAGKETMENLIATHIRQSGHAPKKLTFSLWSVETMRHQGMLEAQALWGLGVEPVWDQGGRVVDVKLVSRTELKRPRVDVVLSATGLYRDHFPNTMKILAKAAKLAAEANEADNPVAINARNINEQLVRQGWATAAADKASKTRIFASESGKYGTGLDDAALATDTWDSKAEGDKKLAQLYLSRMQYAYGPDEADWGKSATELSNGKPGNLYATHLKGTEGAILSRTSNLYGMLTTDDPFQYLGGIALAVRHLDGRAPELYISNLRESGSGKIEGAAQFLAKELATRNFHPGYIKGLMAEGYAGTLQVLDSMNNFAGWTSVAREIVRDDQWQEFVDVYVRDKHQLGLKDWFERENPHALAQTIARMLEAARGGYWQADAATVSELKQRYRELAQTYDVKTDNAKMAAYTGLSGLGLDAPALKKLSPQETAAANAAKTPRATQTITKPKPDTETKPAATTQTISGMKLESVSQKVVETLGQLMIAAIALLILFPLIGAWRQWRKSTSS</sequence>
<dbReference type="PANTHER" id="PTHR44119">
    <property type="entry name" value="MAGNESIUM-CHELATASE SUBUNIT CHLH, CHLOROPLASTIC"/>
    <property type="match status" value="1"/>
</dbReference>
<feature type="domain" description="CobN/magnesium chelatase" evidence="3">
    <location>
        <begin position="152"/>
        <end position="1234"/>
    </location>
</feature>
<keyword evidence="2" id="KW-0472">Membrane</keyword>
<feature type="region of interest" description="Disordered" evidence="1">
    <location>
        <begin position="1283"/>
        <end position="1311"/>
    </location>
</feature>
<dbReference type="NCBIfam" id="NF004644">
    <property type="entry name" value="PRK05989.2-2"/>
    <property type="match status" value="1"/>
</dbReference>
<keyword evidence="5" id="KW-1185">Reference proteome</keyword>
<keyword evidence="2" id="KW-0812">Transmembrane</keyword>
<feature type="transmembrane region" description="Helical" evidence="2">
    <location>
        <begin position="1331"/>
        <end position="1351"/>
    </location>
</feature>
<dbReference type="GO" id="GO:0051116">
    <property type="term" value="F:cobaltochelatase activity"/>
    <property type="evidence" value="ECO:0007669"/>
    <property type="project" value="UniProtKB-EC"/>
</dbReference>
<dbReference type="Proteomes" id="UP000637632">
    <property type="component" value="Unassembled WGS sequence"/>
</dbReference>
<protein>
    <submittedName>
        <fullName evidence="4">Cobaltochelatase subunit CobN</fullName>
        <ecNumber evidence="4">6.6.1.2</ecNumber>
    </submittedName>
</protein>
<feature type="compositionally biased region" description="Low complexity" evidence="1">
    <location>
        <begin position="1283"/>
        <end position="1294"/>
    </location>
</feature>
<evidence type="ECO:0000256" key="1">
    <source>
        <dbReference type="SAM" id="MobiDB-lite"/>
    </source>
</evidence>
<evidence type="ECO:0000313" key="4">
    <source>
        <dbReference type="EMBL" id="MBC3813137.1"/>
    </source>
</evidence>
<accession>A0ABR6XJR5</accession>